<evidence type="ECO:0000313" key="1">
    <source>
        <dbReference type="EMBL" id="ABF32968.1"/>
    </source>
</evidence>
<dbReference type="AlphaFoldDB" id="Q1JJK5"/>
<name>Q1JJK5_STRPC</name>
<gene>
    <name evidence="1" type="ordered locus">MGAS9429_Spy1781</name>
</gene>
<dbReference type="HOGENOM" id="CLU_3398793_0_0_9"/>
<dbReference type="Proteomes" id="UP000002433">
    <property type="component" value="Chromosome"/>
</dbReference>
<reference evidence="1 2" key="1">
    <citation type="journal article" date="2006" name="Proc. Natl. Acad. Sci. U.S.A.">
        <title>Molecular genetic anatomy of inter- and intraserotype variation in the human bacterial pathogen group A Streptococcus.</title>
        <authorList>
            <person name="Beres S.B."/>
            <person name="Richter E.W."/>
            <person name="Nagiec M.J."/>
            <person name="Sumby P."/>
            <person name="Porcella S.F."/>
            <person name="DeLeo F.R."/>
            <person name="Musser J.M."/>
        </authorList>
    </citation>
    <scope>NUCLEOTIDE SEQUENCE [LARGE SCALE GENOMIC DNA]</scope>
    <source>
        <strain evidence="1 2">MGAS9429</strain>
    </source>
</reference>
<dbReference type="KEGG" id="spk:MGAS9429_Spy1781"/>
<dbReference type="EMBL" id="CP000259">
    <property type="protein sequence ID" value="ABF32968.1"/>
    <property type="molecule type" value="Genomic_DNA"/>
</dbReference>
<evidence type="ECO:0000313" key="2">
    <source>
        <dbReference type="Proteomes" id="UP000002433"/>
    </source>
</evidence>
<accession>Q1JJK5</accession>
<protein>
    <submittedName>
        <fullName evidence="1">Uncharacterized protein</fullName>
    </submittedName>
</protein>
<sequence length="31" mass="3436">MTDKVSQRLIVVTKVAEIATIEWVRGASNGY</sequence>
<proteinExistence type="predicted"/>
<organism evidence="1 2">
    <name type="scientific">Streptococcus pyogenes serotype M12 (strain MGAS9429)</name>
    <dbReference type="NCBI Taxonomy" id="370551"/>
    <lineage>
        <taxon>Bacteria</taxon>
        <taxon>Bacillati</taxon>
        <taxon>Bacillota</taxon>
        <taxon>Bacilli</taxon>
        <taxon>Lactobacillales</taxon>
        <taxon>Streptococcaceae</taxon>
        <taxon>Streptococcus</taxon>
    </lineage>
</organism>